<keyword evidence="3" id="KW-1185">Reference proteome</keyword>
<evidence type="ECO:0000313" key="2">
    <source>
        <dbReference type="EMBL" id="MXQ55054.1"/>
    </source>
</evidence>
<dbReference type="InterPro" id="IPR002575">
    <property type="entry name" value="Aminoglycoside_PTrfase"/>
</dbReference>
<dbReference type="PANTHER" id="PTHR39179">
    <property type="entry name" value="SPORE COAT PROTEIN I"/>
    <property type="match status" value="1"/>
</dbReference>
<name>A0A6I4W2N7_9BACL</name>
<organism evidence="2 3">
    <name type="scientific">Shimazuella alba</name>
    <dbReference type="NCBI Taxonomy" id="2690964"/>
    <lineage>
        <taxon>Bacteria</taxon>
        <taxon>Bacillati</taxon>
        <taxon>Bacillota</taxon>
        <taxon>Bacilli</taxon>
        <taxon>Bacillales</taxon>
        <taxon>Thermoactinomycetaceae</taxon>
        <taxon>Shimazuella</taxon>
    </lineage>
</organism>
<keyword evidence="2" id="KW-0808">Transferase</keyword>
<evidence type="ECO:0000259" key="1">
    <source>
        <dbReference type="Pfam" id="PF01636"/>
    </source>
</evidence>
<dbReference type="PANTHER" id="PTHR39179:SF3">
    <property type="entry name" value="COTS-RELATED PROTEIN"/>
    <property type="match status" value="1"/>
</dbReference>
<evidence type="ECO:0000313" key="3">
    <source>
        <dbReference type="Proteomes" id="UP000430692"/>
    </source>
</evidence>
<dbReference type="RefSeq" id="WP_160802405.1">
    <property type="nucleotide sequence ID" value="NZ_WUUL01000011.1"/>
</dbReference>
<protein>
    <submittedName>
        <fullName evidence="2">Phosphotransferase</fullName>
    </submittedName>
</protein>
<dbReference type="Gene3D" id="3.90.1200.10">
    <property type="match status" value="1"/>
</dbReference>
<sequence>MNQKPNIKQMSLGLSTEIVDIQAYRNYWMIIGEKEKWIAKPFPDNQHSIWWGDIEQELRKRGFHSFPKTKQIGTWLLSLFIEGTTISYKEKTHLFALMQLLAQFHQKGQYLETPPIKQVAYLLSDRLYDRLDHFYHLLVRPKRINASRVVQLLHYMGPRFYHHAYESYLKLCRNGLITYGEASSRHHMLCHRDLASHNWVLDKRENPWMIDFETASYDLQIGDVWQICSRILCEHQWDVSLCKQLIQSYEVVKPLASWEKQILATLFLFHNEFLRETIGILEKKSGYKEEQTIPYLEKMAFDYPIWLQRVGQIRIWLNK</sequence>
<reference evidence="2 3" key="1">
    <citation type="submission" date="2019-12" db="EMBL/GenBank/DDBJ databases">
        <title>Whole-genome analyses of novel actinobacteria.</title>
        <authorList>
            <person name="Sahin N."/>
            <person name="Saygin H."/>
        </authorList>
    </citation>
    <scope>NUCLEOTIDE SEQUENCE [LARGE SCALE GENOMIC DNA]</scope>
    <source>
        <strain evidence="2 3">KC615</strain>
    </source>
</reference>
<dbReference type="InterPro" id="IPR047175">
    <property type="entry name" value="CotS-like"/>
</dbReference>
<accession>A0A6I4W2N7</accession>
<gene>
    <name evidence="2" type="ORF">GSM42_15280</name>
</gene>
<dbReference type="GO" id="GO:0042601">
    <property type="term" value="C:endospore-forming forespore"/>
    <property type="evidence" value="ECO:0007669"/>
    <property type="project" value="TreeGrafter"/>
</dbReference>
<dbReference type="InterPro" id="IPR011009">
    <property type="entry name" value="Kinase-like_dom_sf"/>
</dbReference>
<proteinExistence type="predicted"/>
<dbReference type="Proteomes" id="UP000430692">
    <property type="component" value="Unassembled WGS sequence"/>
</dbReference>
<feature type="domain" description="Aminoglycoside phosphotransferase" evidence="1">
    <location>
        <begin position="184"/>
        <end position="237"/>
    </location>
</feature>
<dbReference type="SUPFAM" id="SSF56112">
    <property type="entry name" value="Protein kinase-like (PK-like)"/>
    <property type="match status" value="1"/>
</dbReference>
<dbReference type="AlphaFoldDB" id="A0A6I4W2N7"/>
<dbReference type="GO" id="GO:0016740">
    <property type="term" value="F:transferase activity"/>
    <property type="evidence" value="ECO:0007669"/>
    <property type="project" value="UniProtKB-KW"/>
</dbReference>
<comment type="caution">
    <text evidence="2">The sequence shown here is derived from an EMBL/GenBank/DDBJ whole genome shotgun (WGS) entry which is preliminary data.</text>
</comment>
<dbReference type="EMBL" id="WUUL01000011">
    <property type="protein sequence ID" value="MXQ55054.1"/>
    <property type="molecule type" value="Genomic_DNA"/>
</dbReference>
<dbReference type="Pfam" id="PF01636">
    <property type="entry name" value="APH"/>
    <property type="match status" value="1"/>
</dbReference>